<keyword evidence="3" id="KW-1185">Reference proteome</keyword>
<evidence type="ECO:0000313" key="3">
    <source>
        <dbReference type="Proteomes" id="UP000614200"/>
    </source>
</evidence>
<organism evidence="2 3">
    <name type="scientific">Fusibacter ferrireducens</name>
    <dbReference type="NCBI Taxonomy" id="2785058"/>
    <lineage>
        <taxon>Bacteria</taxon>
        <taxon>Bacillati</taxon>
        <taxon>Bacillota</taxon>
        <taxon>Clostridia</taxon>
        <taxon>Eubacteriales</taxon>
        <taxon>Eubacteriales Family XII. Incertae Sedis</taxon>
        <taxon>Fusibacter</taxon>
    </lineage>
</organism>
<keyword evidence="1" id="KW-1133">Transmembrane helix</keyword>
<feature type="transmembrane region" description="Helical" evidence="1">
    <location>
        <begin position="235"/>
        <end position="252"/>
    </location>
</feature>
<evidence type="ECO:0000256" key="1">
    <source>
        <dbReference type="SAM" id="Phobius"/>
    </source>
</evidence>
<dbReference type="EMBL" id="JADKNH010000001">
    <property type="protein sequence ID" value="MBF4691644.1"/>
    <property type="molecule type" value="Genomic_DNA"/>
</dbReference>
<sequence>MSLIYKVEKNRGVSNYILSKKCEEFFKQDCQDMGTFMTSYFTNMFIMEQYGNESVRRTFGHWFGAMDFRKQDNWSQGIYNDFYESFYIRLFEASDEVFAEIQSPFINNSHNVSISIEGKLGIKIKGTESKYGYSYELTFVHNDLLVDPNQNEYGDPIVYRVITKMFDNGMVKYEGIGLLVKAEEMHLTKSEVQLRLLNLSNINILDPNQINGNNSETGKNTSKELKGHQKLGQSLWTTFMILGCLAAGILGFMLVCKFFIFIFGGAIALMGFYVGKYILRYFRKRRHSVV</sequence>
<protein>
    <submittedName>
        <fullName evidence="2">Uncharacterized protein</fullName>
    </submittedName>
</protein>
<proteinExistence type="predicted"/>
<reference evidence="2 3" key="1">
    <citation type="submission" date="2020-11" db="EMBL/GenBank/DDBJ databases">
        <title>Fusibacter basophilias sp. nov.</title>
        <authorList>
            <person name="Qiu D."/>
        </authorList>
    </citation>
    <scope>NUCLEOTIDE SEQUENCE [LARGE SCALE GENOMIC DNA]</scope>
    <source>
        <strain evidence="2 3">Q10-2</strain>
    </source>
</reference>
<comment type="caution">
    <text evidence="2">The sequence shown here is derived from an EMBL/GenBank/DDBJ whole genome shotgun (WGS) entry which is preliminary data.</text>
</comment>
<accession>A0ABR9ZML0</accession>
<keyword evidence="1" id="KW-0472">Membrane</keyword>
<keyword evidence="1" id="KW-0812">Transmembrane</keyword>
<evidence type="ECO:0000313" key="2">
    <source>
        <dbReference type="EMBL" id="MBF4691644.1"/>
    </source>
</evidence>
<name>A0ABR9ZML0_9FIRM</name>
<dbReference type="Proteomes" id="UP000614200">
    <property type="component" value="Unassembled WGS sequence"/>
</dbReference>
<gene>
    <name evidence="2" type="ORF">ISU02_00865</name>
</gene>
<feature type="transmembrane region" description="Helical" evidence="1">
    <location>
        <begin position="258"/>
        <end position="279"/>
    </location>
</feature>